<dbReference type="RefSeq" id="WP_070955608.1">
    <property type="nucleotide sequence ID" value="NZ_CP017712.1"/>
</dbReference>
<keyword evidence="3" id="KW-1003">Cell membrane</keyword>
<evidence type="ECO:0000256" key="1">
    <source>
        <dbReference type="ARBA" id="ARBA00004651"/>
    </source>
</evidence>
<dbReference type="GO" id="GO:0016413">
    <property type="term" value="F:O-acetyltransferase activity"/>
    <property type="evidence" value="ECO:0007669"/>
    <property type="project" value="TreeGrafter"/>
</dbReference>
<reference evidence="7 8" key="1">
    <citation type="submission" date="2018-01" db="EMBL/GenBank/DDBJ databases">
        <title>Draft genome sequence of the feruloyl esterase-producing strain Lactobacillus fermentum CRL 1446, isolated from artisanal goat milk cheese.</title>
        <authorList>
            <person name="Abeijon Mukdsi M.C."/>
            <person name="Saavedra L."/>
            <person name="Gauffin Cano M.P."/>
            <person name="Hebert E.M."/>
            <person name="Medina R.B."/>
        </authorList>
    </citation>
    <scope>NUCLEOTIDE SEQUENCE [LARGE SCALE GENOMIC DNA]</scope>
    <source>
        <strain evidence="7 8">CRL 1446</strain>
    </source>
</reference>
<proteinExistence type="inferred from homology"/>
<evidence type="ECO:0000256" key="6">
    <source>
        <dbReference type="ARBA" id="ARBA00023136"/>
    </source>
</evidence>
<dbReference type="GO" id="GO:0005886">
    <property type="term" value="C:plasma membrane"/>
    <property type="evidence" value="ECO:0007669"/>
    <property type="project" value="UniProtKB-SubCell"/>
</dbReference>
<comment type="caution">
    <text evidence="7">The sequence shown here is derived from an EMBL/GenBank/DDBJ whole genome shotgun (WGS) entry which is preliminary data.</text>
</comment>
<evidence type="ECO:0000256" key="3">
    <source>
        <dbReference type="ARBA" id="ARBA00022475"/>
    </source>
</evidence>
<evidence type="ECO:0000256" key="2">
    <source>
        <dbReference type="ARBA" id="ARBA00007400"/>
    </source>
</evidence>
<dbReference type="PANTHER" id="PTHR40074:SF2">
    <property type="entry name" value="O-ACETYLTRANSFERASE WECH"/>
    <property type="match status" value="1"/>
</dbReference>
<sequence length="371" mass="42980">MNEHRSTTGRRPGISLPHQEGDVGDFLKVFACTAVMVQPLLAQLVRLSTGPTQLGLAILDNLVKYTAPAFIFGILYTTIRTHSGAGVFNYRHYLRQQWAALFWPTIYWTSAYLLLLPKLQQEQHYHNWTSFAWQFVNGNAAPHLWYNTMMLQFIILMPCFWALHRLVGKRPQRGWVVAIGTALITLAWLALYQRLVGQNPGHWYLLDRVWVSFLIYAVGGILLVNFRRPLLNVLLRFWLQATVFTLASLAWMIVQMGGEWANLSVVSYYKLSATLYALGVISLVTIWWVVNQFGQWRGNLRIMHGVATYAYRAYLGNVFWQTLLWDWWGRQLATTHPWLALALLWPATWLLAFGFAYLLHLIWGRRPVKQK</sequence>
<evidence type="ECO:0000256" key="4">
    <source>
        <dbReference type="ARBA" id="ARBA00022692"/>
    </source>
</evidence>
<comment type="similarity">
    <text evidence="2">Belongs to the acyltransferase 3 family.</text>
</comment>
<keyword evidence="6" id="KW-0472">Membrane</keyword>
<dbReference type="PANTHER" id="PTHR40074">
    <property type="entry name" value="O-ACETYLTRANSFERASE WECH"/>
    <property type="match status" value="1"/>
</dbReference>
<dbReference type="EMBL" id="POTQ01000019">
    <property type="protein sequence ID" value="PNV57378.1"/>
    <property type="molecule type" value="Genomic_DNA"/>
</dbReference>
<accession>A0A2K2THC5</accession>
<protein>
    <submittedName>
        <fullName evidence="7">Uncharacterized protein</fullName>
    </submittedName>
</protein>
<keyword evidence="5" id="KW-1133">Transmembrane helix</keyword>
<dbReference type="AlphaFoldDB" id="A0A2K2THC5"/>
<gene>
    <name evidence="7" type="ORF">C1Y38_08300</name>
</gene>
<organism evidence="7 8">
    <name type="scientific">Limosilactobacillus fermentum</name>
    <name type="common">Lactobacillus fermentum</name>
    <dbReference type="NCBI Taxonomy" id="1613"/>
    <lineage>
        <taxon>Bacteria</taxon>
        <taxon>Bacillati</taxon>
        <taxon>Bacillota</taxon>
        <taxon>Bacilli</taxon>
        <taxon>Lactobacillales</taxon>
        <taxon>Lactobacillaceae</taxon>
        <taxon>Limosilactobacillus</taxon>
    </lineage>
</organism>
<comment type="subcellular location">
    <subcellularLocation>
        <location evidence="1">Cell membrane</location>
        <topology evidence="1">Multi-pass membrane protein</topology>
    </subcellularLocation>
</comment>
<keyword evidence="4" id="KW-0812">Transmembrane</keyword>
<dbReference type="GO" id="GO:0009246">
    <property type="term" value="P:enterobacterial common antigen biosynthetic process"/>
    <property type="evidence" value="ECO:0007669"/>
    <property type="project" value="TreeGrafter"/>
</dbReference>
<evidence type="ECO:0000256" key="5">
    <source>
        <dbReference type="ARBA" id="ARBA00022989"/>
    </source>
</evidence>
<evidence type="ECO:0000313" key="7">
    <source>
        <dbReference type="EMBL" id="PNV57378.1"/>
    </source>
</evidence>
<evidence type="ECO:0000313" key="8">
    <source>
        <dbReference type="Proteomes" id="UP000236514"/>
    </source>
</evidence>
<dbReference type="Proteomes" id="UP000236514">
    <property type="component" value="Unassembled WGS sequence"/>
</dbReference>
<name>A0A2K2THC5_LIMFE</name>